<protein>
    <submittedName>
        <fullName evidence="1">Reverse transcriptase domain-containing protein</fullName>
    </submittedName>
</protein>
<keyword evidence="1" id="KW-0695">RNA-directed DNA polymerase</keyword>
<dbReference type="EMBL" id="BMAW01054054">
    <property type="protein sequence ID" value="GFS94224.1"/>
    <property type="molecule type" value="Genomic_DNA"/>
</dbReference>
<dbReference type="OrthoDB" id="6437252at2759"/>
<organism evidence="1 2">
    <name type="scientific">Nephila pilipes</name>
    <name type="common">Giant wood spider</name>
    <name type="synonym">Nephila maculata</name>
    <dbReference type="NCBI Taxonomy" id="299642"/>
    <lineage>
        <taxon>Eukaryota</taxon>
        <taxon>Metazoa</taxon>
        <taxon>Ecdysozoa</taxon>
        <taxon>Arthropoda</taxon>
        <taxon>Chelicerata</taxon>
        <taxon>Arachnida</taxon>
        <taxon>Araneae</taxon>
        <taxon>Araneomorphae</taxon>
        <taxon>Entelegynae</taxon>
        <taxon>Araneoidea</taxon>
        <taxon>Nephilidae</taxon>
        <taxon>Nephila</taxon>
    </lineage>
</organism>
<accession>A0A8X6N506</accession>
<dbReference type="AlphaFoldDB" id="A0A8X6N506"/>
<feature type="non-terminal residue" evidence="1">
    <location>
        <position position="194"/>
    </location>
</feature>
<keyword evidence="2" id="KW-1185">Reference proteome</keyword>
<gene>
    <name evidence="1" type="primary">AVEN_7668_1</name>
    <name evidence="1" type="ORF">NPIL_700081</name>
</gene>
<keyword evidence="1" id="KW-0548">Nucleotidyltransferase</keyword>
<proteinExistence type="predicted"/>
<name>A0A8X6N506_NEPPI</name>
<sequence length="194" mass="21548">MAQFGKSDWSSVDKAILKEVKEILGLPSSASNHYVWGSRDHGCCGVPSAAVDSDLYLIDSAFKLLNSQDEDVATLALAQLKRTVRHRLQRDPTDGDLASFLSGCMDLDFKSTSNARQNTWTLARKASNRMGVTWSFSDGVPTIQKDDVWMCGRLHEAQLLLNNKSQGKAMDCVRLSKASSHFLTKGKFTRFADW</sequence>
<dbReference type="Proteomes" id="UP000887013">
    <property type="component" value="Unassembled WGS sequence"/>
</dbReference>
<comment type="caution">
    <text evidence="1">The sequence shown here is derived from an EMBL/GenBank/DDBJ whole genome shotgun (WGS) entry which is preliminary data.</text>
</comment>
<keyword evidence="1" id="KW-0808">Transferase</keyword>
<reference evidence="1" key="1">
    <citation type="submission" date="2020-08" db="EMBL/GenBank/DDBJ databases">
        <title>Multicomponent nature underlies the extraordinary mechanical properties of spider dragline silk.</title>
        <authorList>
            <person name="Kono N."/>
            <person name="Nakamura H."/>
            <person name="Mori M."/>
            <person name="Yoshida Y."/>
            <person name="Ohtoshi R."/>
            <person name="Malay A.D."/>
            <person name="Moran D.A.P."/>
            <person name="Tomita M."/>
            <person name="Numata K."/>
            <person name="Arakawa K."/>
        </authorList>
    </citation>
    <scope>NUCLEOTIDE SEQUENCE</scope>
</reference>
<dbReference type="GO" id="GO:0003964">
    <property type="term" value="F:RNA-directed DNA polymerase activity"/>
    <property type="evidence" value="ECO:0007669"/>
    <property type="project" value="UniProtKB-KW"/>
</dbReference>
<evidence type="ECO:0000313" key="1">
    <source>
        <dbReference type="EMBL" id="GFS94224.1"/>
    </source>
</evidence>
<evidence type="ECO:0000313" key="2">
    <source>
        <dbReference type="Proteomes" id="UP000887013"/>
    </source>
</evidence>